<feature type="compositionally biased region" description="Basic and acidic residues" evidence="1">
    <location>
        <begin position="103"/>
        <end position="144"/>
    </location>
</feature>
<evidence type="ECO:0000256" key="1">
    <source>
        <dbReference type="SAM" id="MobiDB-lite"/>
    </source>
</evidence>
<feature type="compositionally biased region" description="Low complexity" evidence="1">
    <location>
        <begin position="172"/>
        <end position="212"/>
    </location>
</feature>
<evidence type="ECO:0000313" key="3">
    <source>
        <dbReference type="Proteomes" id="UP000245956"/>
    </source>
</evidence>
<feature type="compositionally biased region" description="Pro residues" evidence="1">
    <location>
        <begin position="162"/>
        <end position="171"/>
    </location>
</feature>
<reference evidence="2 3" key="1">
    <citation type="journal article" date="2016" name="Front. Microbiol.">
        <title>Genome and transcriptome sequences reveal the specific parasitism of the nematophagous Purpureocillium lilacinum 36-1.</title>
        <authorList>
            <person name="Xie J."/>
            <person name="Li S."/>
            <person name="Mo C."/>
            <person name="Xiao X."/>
            <person name="Peng D."/>
            <person name="Wang G."/>
            <person name="Xiao Y."/>
        </authorList>
    </citation>
    <scope>NUCLEOTIDE SEQUENCE [LARGE SCALE GENOMIC DNA]</scope>
    <source>
        <strain evidence="2 3">36-1</strain>
    </source>
</reference>
<sequence length="242" mass="25899">MLHTGRHPCRSRHEGCWARVSWQAVNGGPVSECMGAKSTPPVHPRVSSRSSPSHLWLLWALLPITDGRQLAFGGRGVAEIGNGWMGRRRGAALPLPQSPHQGYDSERSNIDDGGDDGREKLDSAYRRSDGDRAESLRLSGDKTLHWTGKGGTQQSPKSTSNPDPPRPPSPPRGGSFLPSSLPHKQALGSGTSASGSSLRQQRSGSLLPGLRRGPPPLDHHHWTTTTGPPPPGPHPEPDSPNL</sequence>
<evidence type="ECO:0000313" key="2">
    <source>
        <dbReference type="EMBL" id="PWI76733.1"/>
    </source>
</evidence>
<feature type="region of interest" description="Disordered" evidence="1">
    <location>
        <begin position="90"/>
        <end position="242"/>
    </location>
</feature>
<gene>
    <name evidence="2" type="ORF">PCL_03927</name>
</gene>
<comment type="caution">
    <text evidence="2">The sequence shown here is derived from an EMBL/GenBank/DDBJ whole genome shotgun (WGS) entry which is preliminary data.</text>
</comment>
<dbReference type="AlphaFoldDB" id="A0A2U3EQF9"/>
<protein>
    <submittedName>
        <fullName evidence="2">Uncharacterized protein</fullName>
    </submittedName>
</protein>
<organism evidence="2 3">
    <name type="scientific">Purpureocillium lilacinum</name>
    <name type="common">Paecilomyces lilacinus</name>
    <dbReference type="NCBI Taxonomy" id="33203"/>
    <lineage>
        <taxon>Eukaryota</taxon>
        <taxon>Fungi</taxon>
        <taxon>Dikarya</taxon>
        <taxon>Ascomycota</taxon>
        <taxon>Pezizomycotina</taxon>
        <taxon>Sordariomycetes</taxon>
        <taxon>Hypocreomycetidae</taxon>
        <taxon>Hypocreales</taxon>
        <taxon>Ophiocordycipitaceae</taxon>
        <taxon>Purpureocillium</taxon>
    </lineage>
</organism>
<dbReference type="EMBL" id="LCWV01000001">
    <property type="protein sequence ID" value="PWI76733.1"/>
    <property type="molecule type" value="Genomic_DNA"/>
</dbReference>
<proteinExistence type="predicted"/>
<accession>A0A2U3EQF9</accession>
<name>A0A2U3EQF9_PURLI</name>
<dbReference type="Proteomes" id="UP000245956">
    <property type="component" value="Unassembled WGS sequence"/>
</dbReference>